<evidence type="ECO:0000313" key="4">
    <source>
        <dbReference type="EMBL" id="KAK2182029.1"/>
    </source>
</evidence>
<evidence type="ECO:0000256" key="1">
    <source>
        <dbReference type="ARBA" id="ARBA00022574"/>
    </source>
</evidence>
<dbReference type="Proteomes" id="UP001209878">
    <property type="component" value="Unassembled WGS sequence"/>
</dbReference>
<organism evidence="4 5">
    <name type="scientific">Ridgeia piscesae</name>
    <name type="common">Tubeworm</name>
    <dbReference type="NCBI Taxonomy" id="27915"/>
    <lineage>
        <taxon>Eukaryota</taxon>
        <taxon>Metazoa</taxon>
        <taxon>Spiralia</taxon>
        <taxon>Lophotrochozoa</taxon>
        <taxon>Annelida</taxon>
        <taxon>Polychaeta</taxon>
        <taxon>Sedentaria</taxon>
        <taxon>Canalipalpata</taxon>
        <taxon>Sabellida</taxon>
        <taxon>Siboglinidae</taxon>
        <taxon>Ridgeia</taxon>
    </lineage>
</organism>
<evidence type="ECO:0000256" key="2">
    <source>
        <dbReference type="ARBA" id="ARBA00022737"/>
    </source>
</evidence>
<dbReference type="EMBL" id="JAODUO010000369">
    <property type="protein sequence ID" value="KAK2182029.1"/>
    <property type="molecule type" value="Genomic_DNA"/>
</dbReference>
<comment type="caution">
    <text evidence="4">The sequence shown here is derived from an EMBL/GenBank/DDBJ whole genome shotgun (WGS) entry which is preliminary data.</text>
</comment>
<dbReference type="Gene3D" id="2.130.10.10">
    <property type="entry name" value="YVTN repeat-like/Quinoprotein amine dehydrogenase"/>
    <property type="match status" value="2"/>
</dbReference>
<dbReference type="InterPro" id="IPR019775">
    <property type="entry name" value="WD40_repeat_CS"/>
</dbReference>
<dbReference type="InterPro" id="IPR001680">
    <property type="entry name" value="WD40_rpt"/>
</dbReference>
<dbReference type="PROSITE" id="PS00678">
    <property type="entry name" value="WD_REPEATS_1"/>
    <property type="match status" value="1"/>
</dbReference>
<dbReference type="Pfam" id="PF00400">
    <property type="entry name" value="WD40"/>
    <property type="match status" value="3"/>
</dbReference>
<dbReference type="PANTHER" id="PTHR22838:SF4">
    <property type="entry name" value="WD REPEAT-CONTAINING PROTEIN 13"/>
    <property type="match status" value="1"/>
</dbReference>
<dbReference type="InterPro" id="IPR051350">
    <property type="entry name" value="WD_repeat-ST_regulator"/>
</dbReference>
<dbReference type="PROSITE" id="PS50294">
    <property type="entry name" value="WD_REPEATS_REGION"/>
    <property type="match status" value="2"/>
</dbReference>
<dbReference type="SUPFAM" id="SSF50978">
    <property type="entry name" value="WD40 repeat-like"/>
    <property type="match status" value="1"/>
</dbReference>
<dbReference type="GO" id="GO:1990841">
    <property type="term" value="F:promoter-specific chromatin binding"/>
    <property type="evidence" value="ECO:0007669"/>
    <property type="project" value="TreeGrafter"/>
</dbReference>
<proteinExistence type="predicted"/>
<dbReference type="InterPro" id="IPR015943">
    <property type="entry name" value="WD40/YVTN_repeat-like_dom_sf"/>
</dbReference>
<sequence>MAAVWQQALALDARYNAYRTPNNPQFRTLYIRRRSQLLRDSAKNGTDPAVRKEYLRQRAALLAQRYGVCAMSEQSSLRSRTVSLRSVNRNTMESMESLDIIGRKTERCYRYSHENLLGVMPTSVAEASRAMAGDTTVGENYAFAGMHHIFDQHTAPVTSVKFAHDDKSRMACSSLDGQLSICQVIPPPATVICVLRGHTAGVTDFVWSQSNDILLSASLDGSSRLWNVAEGSCVRTVVDPTQGAQVLSCLFQPLNNNWFVTGNSRQTVQVMNVSTGKVAKGGTSKVLGKVLTLAFDMTGRILWTGDDKGFIFSFLFDLATGKITKAKRMTVCEGSPVTCISARAWISREARDPSLLVNCGINALCLFRITSTDGALLLKRKFPIKQKSHHVRSTFCPLISFRQGACVVTGSEDLCVYFFDVQKEGKPCVNKLQGHSAPVLDVCFNYDESMLASCDSLGTVIIWKREQRGQ</sequence>
<evidence type="ECO:0000313" key="5">
    <source>
        <dbReference type="Proteomes" id="UP001209878"/>
    </source>
</evidence>
<feature type="repeat" description="WD" evidence="3">
    <location>
        <begin position="432"/>
        <end position="470"/>
    </location>
</feature>
<dbReference type="PROSITE" id="PS50082">
    <property type="entry name" value="WD_REPEATS_2"/>
    <property type="match status" value="2"/>
</dbReference>
<reference evidence="4" key="1">
    <citation type="journal article" date="2023" name="Mol. Biol. Evol.">
        <title>Third-Generation Sequencing Reveals the Adaptive Role of the Epigenome in Three Deep-Sea Polychaetes.</title>
        <authorList>
            <person name="Perez M."/>
            <person name="Aroh O."/>
            <person name="Sun Y."/>
            <person name="Lan Y."/>
            <person name="Juniper S.K."/>
            <person name="Young C.R."/>
            <person name="Angers B."/>
            <person name="Qian P.Y."/>
        </authorList>
    </citation>
    <scope>NUCLEOTIDE SEQUENCE</scope>
    <source>
        <strain evidence="4">R07B-5</strain>
    </source>
</reference>
<evidence type="ECO:0008006" key="6">
    <source>
        <dbReference type="Google" id="ProtNLM"/>
    </source>
</evidence>
<keyword evidence="1 3" id="KW-0853">WD repeat</keyword>
<dbReference type="InterPro" id="IPR036322">
    <property type="entry name" value="WD40_repeat_dom_sf"/>
</dbReference>
<feature type="repeat" description="WD" evidence="3">
    <location>
        <begin position="195"/>
        <end position="236"/>
    </location>
</feature>
<gene>
    <name evidence="4" type="ORF">NP493_369g00025</name>
</gene>
<dbReference type="GO" id="GO:0005634">
    <property type="term" value="C:nucleus"/>
    <property type="evidence" value="ECO:0007669"/>
    <property type="project" value="TreeGrafter"/>
</dbReference>
<keyword evidence="5" id="KW-1185">Reference proteome</keyword>
<evidence type="ECO:0000256" key="3">
    <source>
        <dbReference type="PROSITE-ProRule" id="PRU00221"/>
    </source>
</evidence>
<dbReference type="PANTHER" id="PTHR22838">
    <property type="entry name" value="WD REPEAT PROTEIN 26-RELATED"/>
    <property type="match status" value="1"/>
</dbReference>
<dbReference type="AlphaFoldDB" id="A0AAD9L279"/>
<keyword evidence="2" id="KW-0677">Repeat</keyword>
<dbReference type="SMART" id="SM00320">
    <property type="entry name" value="WD40"/>
    <property type="match status" value="4"/>
</dbReference>
<protein>
    <recommendedName>
        <fullName evidence="6">WD repeat-containing protein 13</fullName>
    </recommendedName>
</protein>
<name>A0AAD9L279_RIDPI</name>
<accession>A0AAD9L279</accession>